<accession>A0ABQ1JNK9</accession>
<dbReference type="InterPro" id="IPR037523">
    <property type="entry name" value="VOC_core"/>
</dbReference>
<dbReference type="PROSITE" id="PS51819">
    <property type="entry name" value="VOC"/>
    <property type="match status" value="1"/>
</dbReference>
<dbReference type="InterPro" id="IPR029068">
    <property type="entry name" value="Glyas_Bleomycin-R_OHBP_Dase"/>
</dbReference>
<evidence type="ECO:0000256" key="5">
    <source>
        <dbReference type="SAM" id="SignalP"/>
    </source>
</evidence>
<gene>
    <name evidence="7" type="ORF">GCM10011503_21900</name>
</gene>
<reference evidence="8" key="1">
    <citation type="journal article" date="2019" name="Int. J. Syst. Evol. Microbiol.">
        <title>The Global Catalogue of Microorganisms (GCM) 10K type strain sequencing project: providing services to taxonomists for standard genome sequencing and annotation.</title>
        <authorList>
            <consortium name="The Broad Institute Genomics Platform"/>
            <consortium name="The Broad Institute Genome Sequencing Center for Infectious Disease"/>
            <person name="Wu L."/>
            <person name="Ma J."/>
        </authorList>
    </citation>
    <scope>NUCLEOTIDE SEQUENCE [LARGE SCALE GENOMIC DNA]</scope>
    <source>
        <strain evidence="8">CGMCC 1.15928</strain>
    </source>
</reference>
<evidence type="ECO:0000259" key="6">
    <source>
        <dbReference type="PROSITE" id="PS51819"/>
    </source>
</evidence>
<feature type="chain" id="PRO_5046970137" description="Aldoketomutase" evidence="5">
    <location>
        <begin position="22"/>
        <end position="157"/>
    </location>
</feature>
<evidence type="ECO:0000256" key="2">
    <source>
        <dbReference type="ARBA" id="ARBA00030892"/>
    </source>
</evidence>
<dbReference type="PANTHER" id="PTHR46036">
    <property type="entry name" value="LACTOYLGLUTATHIONE LYASE"/>
    <property type="match status" value="1"/>
</dbReference>
<comment type="caution">
    <text evidence="7">The sequence shown here is derived from an EMBL/GenBank/DDBJ whole genome shotgun (WGS) entry which is preliminary data.</text>
</comment>
<name>A0ABQ1JNK9_9PROT</name>
<feature type="domain" description="VOC" evidence="6">
    <location>
        <begin position="35"/>
        <end position="156"/>
    </location>
</feature>
<evidence type="ECO:0000313" key="8">
    <source>
        <dbReference type="Proteomes" id="UP000628854"/>
    </source>
</evidence>
<dbReference type="SUPFAM" id="SSF54593">
    <property type="entry name" value="Glyoxalase/Bleomycin resistance protein/Dihydroxybiphenyl dioxygenase"/>
    <property type="match status" value="1"/>
</dbReference>
<dbReference type="Pfam" id="PF00903">
    <property type="entry name" value="Glyoxalase"/>
    <property type="match status" value="1"/>
</dbReference>
<dbReference type="CDD" id="cd06587">
    <property type="entry name" value="VOC"/>
    <property type="match status" value="1"/>
</dbReference>
<evidence type="ECO:0000256" key="3">
    <source>
        <dbReference type="ARBA" id="ARBA00032460"/>
    </source>
</evidence>
<organism evidence="7 8">
    <name type="scientific">Henriciella pelagia</name>
    <dbReference type="NCBI Taxonomy" id="1977912"/>
    <lineage>
        <taxon>Bacteria</taxon>
        <taxon>Pseudomonadati</taxon>
        <taxon>Pseudomonadota</taxon>
        <taxon>Alphaproteobacteria</taxon>
        <taxon>Hyphomonadales</taxon>
        <taxon>Hyphomonadaceae</taxon>
        <taxon>Henriciella</taxon>
    </lineage>
</organism>
<keyword evidence="8" id="KW-1185">Reference proteome</keyword>
<dbReference type="Proteomes" id="UP000628854">
    <property type="component" value="Unassembled WGS sequence"/>
</dbReference>
<dbReference type="PANTHER" id="PTHR46036:SF5">
    <property type="entry name" value="LACTOYLGLUTATHIONE LYASE"/>
    <property type="match status" value="1"/>
</dbReference>
<feature type="signal peptide" evidence="5">
    <location>
        <begin position="1"/>
        <end position="21"/>
    </location>
</feature>
<keyword evidence="5" id="KW-0732">Signal</keyword>
<evidence type="ECO:0000256" key="1">
    <source>
        <dbReference type="ARBA" id="ARBA00030291"/>
    </source>
</evidence>
<dbReference type="EMBL" id="BMKF01000002">
    <property type="protein sequence ID" value="GGB72861.1"/>
    <property type="molecule type" value="Genomic_DNA"/>
</dbReference>
<evidence type="ECO:0000256" key="4">
    <source>
        <dbReference type="ARBA" id="ARBA00033298"/>
    </source>
</evidence>
<protein>
    <recommendedName>
        <fullName evidence="2">Aldoketomutase</fullName>
    </recommendedName>
    <alternativeName>
        <fullName evidence="1">Ketone-aldehyde mutase</fullName>
    </alternativeName>
    <alternativeName>
        <fullName evidence="3">Methylglyoxalase</fullName>
    </alternativeName>
    <alternativeName>
        <fullName evidence="4">S-D-lactoylglutathione methylglyoxal lyase</fullName>
    </alternativeName>
</protein>
<proteinExistence type="predicted"/>
<dbReference type="PROSITE" id="PS51257">
    <property type="entry name" value="PROKAR_LIPOPROTEIN"/>
    <property type="match status" value="1"/>
</dbReference>
<dbReference type="InterPro" id="IPR004360">
    <property type="entry name" value="Glyas_Fos-R_dOase_dom"/>
</dbReference>
<sequence length="157" mass="16398">MKIFAAALGLAALAACTTAPAPETEATSSTPRAASLSAIGIGVSDLQASNTFYTEALGMEYVTEFKLSYMDEIVLRFPAGGSAIVLMEWTDGSERTLGSNGMKIVVRSPDPAAMADRIRAAGGEIIRYPEPVPEVGGAIVGFAKDPDGYLLELLPNL</sequence>
<evidence type="ECO:0000313" key="7">
    <source>
        <dbReference type="EMBL" id="GGB72861.1"/>
    </source>
</evidence>
<dbReference type="Gene3D" id="3.10.180.10">
    <property type="entry name" value="2,3-Dihydroxybiphenyl 1,2-Dioxygenase, domain 1"/>
    <property type="match status" value="1"/>
</dbReference>
<dbReference type="RefSeq" id="WP_084392085.1">
    <property type="nucleotide sequence ID" value="NZ_BMKF01000002.1"/>
</dbReference>